<feature type="non-terminal residue" evidence="1">
    <location>
        <position position="1"/>
    </location>
</feature>
<dbReference type="AlphaFoldDB" id="A0A8S3IDP2"/>
<reference evidence="1" key="1">
    <citation type="submission" date="2021-02" db="EMBL/GenBank/DDBJ databases">
        <authorList>
            <person name="Nowell W R."/>
        </authorList>
    </citation>
    <scope>NUCLEOTIDE SEQUENCE</scope>
</reference>
<organism evidence="1 2">
    <name type="scientific">Rotaria magnacalcarata</name>
    <dbReference type="NCBI Taxonomy" id="392030"/>
    <lineage>
        <taxon>Eukaryota</taxon>
        <taxon>Metazoa</taxon>
        <taxon>Spiralia</taxon>
        <taxon>Gnathifera</taxon>
        <taxon>Rotifera</taxon>
        <taxon>Eurotatoria</taxon>
        <taxon>Bdelloidea</taxon>
        <taxon>Philodinida</taxon>
        <taxon>Philodinidae</taxon>
        <taxon>Rotaria</taxon>
    </lineage>
</organism>
<evidence type="ECO:0000313" key="1">
    <source>
        <dbReference type="EMBL" id="CAF5198600.1"/>
    </source>
</evidence>
<protein>
    <submittedName>
        <fullName evidence="1">Uncharacterized protein</fullName>
    </submittedName>
</protein>
<comment type="caution">
    <text evidence="1">The sequence shown here is derived from an EMBL/GenBank/DDBJ whole genome shotgun (WGS) entry which is preliminary data.</text>
</comment>
<accession>A0A8S3IDP2</accession>
<dbReference type="EMBL" id="CAJOBI010331086">
    <property type="protein sequence ID" value="CAF5198600.1"/>
    <property type="molecule type" value="Genomic_DNA"/>
</dbReference>
<evidence type="ECO:0000313" key="2">
    <source>
        <dbReference type="Proteomes" id="UP000676336"/>
    </source>
</evidence>
<sequence>VVKQTFPLSEHVAFNFVIELIRD</sequence>
<proteinExistence type="predicted"/>
<dbReference type="Proteomes" id="UP000676336">
    <property type="component" value="Unassembled WGS sequence"/>
</dbReference>
<gene>
    <name evidence="1" type="ORF">SMN809_LOCUS74846</name>
</gene>
<name>A0A8S3IDP2_9BILA</name>